<dbReference type="InterPro" id="IPR036412">
    <property type="entry name" value="HAD-like_sf"/>
</dbReference>
<dbReference type="SFLD" id="SFLDS00003">
    <property type="entry name" value="Haloacid_Dehalogenase"/>
    <property type="match status" value="1"/>
</dbReference>
<dbReference type="SUPFAM" id="SSF56784">
    <property type="entry name" value="HAD-like"/>
    <property type="match status" value="1"/>
</dbReference>
<accession>A0ABQ0AKQ2</accession>
<keyword evidence="3" id="KW-0460">Magnesium</keyword>
<keyword evidence="2" id="KW-0378">Hydrolase</keyword>
<dbReference type="InterPro" id="IPR023214">
    <property type="entry name" value="HAD_sf"/>
</dbReference>
<proteinExistence type="predicted"/>
<dbReference type="EMBL" id="BAABWU010000006">
    <property type="protein sequence ID" value="GAA6196418.1"/>
    <property type="molecule type" value="Genomic_DNA"/>
</dbReference>
<comment type="caution">
    <text evidence="4">The sequence shown here is derived from an EMBL/GenBank/DDBJ whole genome shotgun (WGS) entry which is preliminary data.</text>
</comment>
<dbReference type="Gene3D" id="3.40.50.1000">
    <property type="entry name" value="HAD superfamily/HAD-like"/>
    <property type="match status" value="1"/>
</dbReference>
<keyword evidence="5" id="KW-1185">Reference proteome</keyword>
<reference evidence="4 5" key="1">
    <citation type="submission" date="2024-04" db="EMBL/GenBank/DDBJ databases">
        <title>Draft genome sequence of Pseudophaeobacter arcticus NBRC 116598.</title>
        <authorList>
            <person name="Miyakawa T."/>
            <person name="Kusuya Y."/>
            <person name="Miura T."/>
        </authorList>
    </citation>
    <scope>NUCLEOTIDE SEQUENCE [LARGE SCALE GENOMIC DNA]</scope>
    <source>
        <strain evidence="4 5">SU-CL00105</strain>
    </source>
</reference>
<dbReference type="SFLD" id="SFLDG01142">
    <property type="entry name" value="C2.B.2:_Mannosyl-3-phosphoglyc"/>
    <property type="match status" value="1"/>
</dbReference>
<evidence type="ECO:0000256" key="1">
    <source>
        <dbReference type="ARBA" id="ARBA00022723"/>
    </source>
</evidence>
<name>A0ABQ0AKQ2_9RHOB</name>
<dbReference type="InterPro" id="IPR006381">
    <property type="entry name" value="HAD-SF-IIB-MPGP"/>
</dbReference>
<protein>
    <submittedName>
        <fullName evidence="4">Mannosyl-3-phosphoglycerate phosphatase-related protein</fullName>
    </submittedName>
</protein>
<gene>
    <name evidence="4" type="ORF">NBRC116598_18620</name>
</gene>
<evidence type="ECO:0000256" key="3">
    <source>
        <dbReference type="ARBA" id="ARBA00022842"/>
    </source>
</evidence>
<dbReference type="Proteomes" id="UP001441944">
    <property type="component" value="Unassembled WGS sequence"/>
</dbReference>
<organism evidence="4 5">
    <name type="scientific">Pseudophaeobacter arcticus</name>
    <dbReference type="NCBI Taxonomy" id="385492"/>
    <lineage>
        <taxon>Bacteria</taxon>
        <taxon>Pseudomonadati</taxon>
        <taxon>Pseudomonadota</taxon>
        <taxon>Alphaproteobacteria</taxon>
        <taxon>Rhodobacterales</taxon>
        <taxon>Paracoccaceae</taxon>
        <taxon>Pseudophaeobacter</taxon>
    </lineage>
</organism>
<dbReference type="PANTHER" id="PTHR10000:SF8">
    <property type="entry name" value="HAD SUPERFAMILY HYDROLASE-LIKE, TYPE 3"/>
    <property type="match status" value="1"/>
</dbReference>
<dbReference type="RefSeq" id="WP_353399238.1">
    <property type="nucleotide sequence ID" value="NZ_BAABWU010000006.1"/>
</dbReference>
<dbReference type="NCBIfam" id="TIGR01484">
    <property type="entry name" value="HAD-SF-IIB"/>
    <property type="match status" value="1"/>
</dbReference>
<dbReference type="PANTHER" id="PTHR10000">
    <property type="entry name" value="PHOSPHOSERINE PHOSPHATASE"/>
    <property type="match status" value="1"/>
</dbReference>
<dbReference type="NCBIfam" id="TIGR01486">
    <property type="entry name" value="HAD-SF-IIB-MPGP"/>
    <property type="match status" value="1"/>
</dbReference>
<dbReference type="InterPro" id="IPR006379">
    <property type="entry name" value="HAD-SF_hydro_IIB"/>
</dbReference>
<evidence type="ECO:0000256" key="2">
    <source>
        <dbReference type="ARBA" id="ARBA00022801"/>
    </source>
</evidence>
<sequence length="261" mass="28058">MTNPLSVMVFTDLDGTLIDHDTYRWDAAQEALTALKRISAAVVLASSKTAAEIGALRSELGLEGWPAIVENGAGILSPHGTTAQHGAQYDAVRSALETLPSALRECFRGFGDMTADQLVEMTGLALPQAKLAQQRAYSEPGQWLGTAQQQADFLACLLEHGVTAQQGGRFLTLSFGGNKADKLLKIVQTYQPQHTIALGDAPNDIQMLENVDFGIVVANPHRAPLPVLKGEARGQILRTKEAGPVGWNTAVLQLLDRLHMK</sequence>
<keyword evidence="1" id="KW-0479">Metal-binding</keyword>
<evidence type="ECO:0000313" key="5">
    <source>
        <dbReference type="Proteomes" id="UP001441944"/>
    </source>
</evidence>
<dbReference type="Pfam" id="PF08282">
    <property type="entry name" value="Hydrolase_3"/>
    <property type="match status" value="2"/>
</dbReference>
<dbReference type="SFLD" id="SFLDG01140">
    <property type="entry name" value="C2.B:_Phosphomannomutase_and_P"/>
    <property type="match status" value="1"/>
</dbReference>
<evidence type="ECO:0000313" key="4">
    <source>
        <dbReference type="EMBL" id="GAA6196418.1"/>
    </source>
</evidence>
<dbReference type="Gene3D" id="3.30.980.20">
    <property type="entry name" value="Putative mannosyl-3-phosphoglycerate phosphatase, domain 2"/>
    <property type="match status" value="1"/>
</dbReference>